<reference evidence="2" key="1">
    <citation type="submission" date="2021-10" db="EMBL/GenBank/DDBJ databases">
        <authorList>
            <person name="Criscuolo A."/>
        </authorList>
    </citation>
    <scope>NUCLEOTIDE SEQUENCE</scope>
    <source>
        <strain evidence="2">CIP111885</strain>
    </source>
</reference>
<organism evidence="2 3">
    <name type="scientific">Pseudoneobacillus rhizosphaerae</name>
    <dbReference type="NCBI Taxonomy" id="2880968"/>
    <lineage>
        <taxon>Bacteria</taxon>
        <taxon>Bacillati</taxon>
        <taxon>Bacillota</taxon>
        <taxon>Bacilli</taxon>
        <taxon>Bacillales</taxon>
        <taxon>Bacillaceae</taxon>
        <taxon>Pseudoneobacillus</taxon>
    </lineage>
</organism>
<comment type="caution">
    <text evidence="2">The sequence shown here is derived from an EMBL/GenBank/DDBJ whole genome shotgun (WGS) entry which is preliminary data.</text>
</comment>
<dbReference type="PANTHER" id="PTHR48079:SF6">
    <property type="entry name" value="NAD(P)-BINDING DOMAIN-CONTAINING PROTEIN-RELATED"/>
    <property type="match status" value="1"/>
</dbReference>
<name>A0A9C7G7S4_9BACI</name>
<dbReference type="AlphaFoldDB" id="A0A9C7G7S4"/>
<sequence length="316" mass="35799">MKKAVVLGATGGMGFSLVEELVSRNIETIAFARSKDKLEQYSQEWGPLATIFAGDVFNEDQLKEAISKADFVFHAISIPYQNWDPNLSNILSLILGECQTQKKPLIYVDNIYAFGIQQEKVHELTTKNPHTKKGKFRLKLQQQIETSGVPYIIAHFPDFYGPKAESTLLQYTFEQLLIKNKAGYIGDLHLQKEFIYIKDGAKALVELALREDTYGEEWNIPGAGSISGLEMVEIASTHLGKPIKFKPIHRWMINTLGLFNPFMREFSEMMYLNETPVLLDGSKYEKRIGTLPKTLYKVGICSNLDEIAKKNSEHIS</sequence>
<keyword evidence="3" id="KW-1185">Reference proteome</keyword>
<dbReference type="Proteomes" id="UP000789845">
    <property type="component" value="Unassembled WGS sequence"/>
</dbReference>
<dbReference type="InterPro" id="IPR016040">
    <property type="entry name" value="NAD(P)-bd_dom"/>
</dbReference>
<dbReference type="Pfam" id="PF13460">
    <property type="entry name" value="NAD_binding_10"/>
    <property type="match status" value="1"/>
</dbReference>
<dbReference type="GO" id="GO:0004029">
    <property type="term" value="F:aldehyde dehydrogenase (NAD+) activity"/>
    <property type="evidence" value="ECO:0007669"/>
    <property type="project" value="TreeGrafter"/>
</dbReference>
<evidence type="ECO:0000313" key="3">
    <source>
        <dbReference type="Proteomes" id="UP000789845"/>
    </source>
</evidence>
<dbReference type="InterPro" id="IPR051783">
    <property type="entry name" value="NAD(P)-dependent_oxidoreduct"/>
</dbReference>
<evidence type="ECO:0000313" key="2">
    <source>
        <dbReference type="EMBL" id="CAG9607102.1"/>
    </source>
</evidence>
<evidence type="ECO:0000259" key="1">
    <source>
        <dbReference type="Pfam" id="PF13460"/>
    </source>
</evidence>
<accession>A0A9C7G7S4</accession>
<dbReference type="Gene3D" id="3.40.50.720">
    <property type="entry name" value="NAD(P)-binding Rossmann-like Domain"/>
    <property type="match status" value="1"/>
</dbReference>
<protein>
    <recommendedName>
        <fullName evidence="1">NAD(P)-binding domain-containing protein</fullName>
    </recommendedName>
</protein>
<dbReference type="EMBL" id="CAKJTG010000004">
    <property type="protein sequence ID" value="CAG9607102.1"/>
    <property type="molecule type" value="Genomic_DNA"/>
</dbReference>
<dbReference type="GO" id="GO:0005737">
    <property type="term" value="C:cytoplasm"/>
    <property type="evidence" value="ECO:0007669"/>
    <property type="project" value="TreeGrafter"/>
</dbReference>
<dbReference type="SUPFAM" id="SSF51735">
    <property type="entry name" value="NAD(P)-binding Rossmann-fold domains"/>
    <property type="match status" value="1"/>
</dbReference>
<dbReference type="PANTHER" id="PTHR48079">
    <property type="entry name" value="PROTEIN YEEZ"/>
    <property type="match status" value="1"/>
</dbReference>
<gene>
    <name evidence="2" type="ORF">NEOCIP111885_00792</name>
</gene>
<dbReference type="RefSeq" id="WP_230495382.1">
    <property type="nucleotide sequence ID" value="NZ_CAKJTG010000004.1"/>
</dbReference>
<dbReference type="InterPro" id="IPR036291">
    <property type="entry name" value="NAD(P)-bd_dom_sf"/>
</dbReference>
<feature type="domain" description="NAD(P)-binding" evidence="1">
    <location>
        <begin position="8"/>
        <end position="157"/>
    </location>
</feature>
<proteinExistence type="predicted"/>